<evidence type="ECO:0000259" key="4">
    <source>
        <dbReference type="SMART" id="SM00479"/>
    </source>
</evidence>
<dbReference type="PANTHER" id="PTHR30231">
    <property type="entry name" value="DNA POLYMERASE III SUBUNIT EPSILON"/>
    <property type="match status" value="1"/>
</dbReference>
<protein>
    <submittedName>
        <fullName evidence="5">3'-5' exonuclease</fullName>
    </submittedName>
</protein>
<name>A0ABT7XYP8_9VIBR</name>
<sequence length="239" mass="27655">MIKRLLEVPSIDWAGKFEKRAAMSAHPALKAFYQSGLPDGDTPLKDIRFMAMDFETTGLDYKDDSIISIGVVPFDLNRIYLREAQEWKVRPRKQLSEDSVVIHGITHSDLIDAPDFEDVIPEVLKSMQDVVTVVHYHHIERRFLDHEFRSRYGDRVEFPLVDTMAIESNIQQRLNGGLINRLKGKTTESLRLAKSRERYGLPTYSPHHALTDAIATAELLQAQIHYNQWQESRIKEIWI</sequence>
<dbReference type="NCBIfam" id="NF006602">
    <property type="entry name" value="PRK09146.1"/>
    <property type="match status" value="1"/>
</dbReference>
<dbReference type="Gene3D" id="3.30.420.10">
    <property type="entry name" value="Ribonuclease H-like superfamily/Ribonuclease H"/>
    <property type="match status" value="1"/>
</dbReference>
<reference evidence="5" key="1">
    <citation type="submission" date="2024-05" db="EMBL/GenBank/DDBJ databases">
        <title>Genome Sequences of Four Agar- Degrading Marine Bacteria.</title>
        <authorList>
            <person name="Phillips E.K."/>
            <person name="Shaffer J.C."/>
            <person name="Henson M.W."/>
            <person name="Temperton B."/>
            <person name="Thrash C.J."/>
            <person name="Martin M.O."/>
        </authorList>
    </citation>
    <scope>NUCLEOTIDE SEQUENCE</scope>
    <source>
        <strain evidence="5">EKP203</strain>
    </source>
</reference>
<dbReference type="CDD" id="cd06127">
    <property type="entry name" value="DEDDh"/>
    <property type="match status" value="1"/>
</dbReference>
<dbReference type="Pfam" id="PF00929">
    <property type="entry name" value="RNase_T"/>
    <property type="match status" value="1"/>
</dbReference>
<keyword evidence="2" id="KW-0378">Hydrolase</keyword>
<organism evidence="5 6">
    <name type="scientific">Vibrio agarivorans</name>
    <dbReference type="NCBI Taxonomy" id="153622"/>
    <lineage>
        <taxon>Bacteria</taxon>
        <taxon>Pseudomonadati</taxon>
        <taxon>Pseudomonadota</taxon>
        <taxon>Gammaproteobacteria</taxon>
        <taxon>Vibrionales</taxon>
        <taxon>Vibrionaceae</taxon>
        <taxon>Vibrio</taxon>
    </lineage>
</organism>
<proteinExistence type="predicted"/>
<dbReference type="RefSeq" id="WP_289961049.1">
    <property type="nucleotide sequence ID" value="NZ_JAUEOZ010000001.1"/>
</dbReference>
<evidence type="ECO:0000313" key="5">
    <source>
        <dbReference type="EMBL" id="MDN2480894.1"/>
    </source>
</evidence>
<evidence type="ECO:0000313" key="6">
    <source>
        <dbReference type="Proteomes" id="UP001169719"/>
    </source>
</evidence>
<keyword evidence="6" id="KW-1185">Reference proteome</keyword>
<dbReference type="InterPro" id="IPR036397">
    <property type="entry name" value="RNaseH_sf"/>
</dbReference>
<dbReference type="EMBL" id="JAUEOZ010000001">
    <property type="protein sequence ID" value="MDN2480894.1"/>
    <property type="molecule type" value="Genomic_DNA"/>
</dbReference>
<comment type="caution">
    <text evidence="5">The sequence shown here is derived from an EMBL/GenBank/DDBJ whole genome shotgun (WGS) entry which is preliminary data.</text>
</comment>
<dbReference type="SMART" id="SM00479">
    <property type="entry name" value="EXOIII"/>
    <property type="match status" value="1"/>
</dbReference>
<evidence type="ECO:0000256" key="2">
    <source>
        <dbReference type="ARBA" id="ARBA00022801"/>
    </source>
</evidence>
<keyword evidence="3 5" id="KW-0269">Exonuclease</keyword>
<dbReference type="PANTHER" id="PTHR30231:SF4">
    <property type="entry name" value="PROTEIN NEN2"/>
    <property type="match status" value="1"/>
</dbReference>
<dbReference type="Proteomes" id="UP001169719">
    <property type="component" value="Unassembled WGS sequence"/>
</dbReference>
<dbReference type="InterPro" id="IPR012337">
    <property type="entry name" value="RNaseH-like_sf"/>
</dbReference>
<dbReference type="GO" id="GO:0004527">
    <property type="term" value="F:exonuclease activity"/>
    <property type="evidence" value="ECO:0007669"/>
    <property type="project" value="UniProtKB-KW"/>
</dbReference>
<dbReference type="SUPFAM" id="SSF53098">
    <property type="entry name" value="Ribonuclease H-like"/>
    <property type="match status" value="1"/>
</dbReference>
<keyword evidence="1" id="KW-0540">Nuclease</keyword>
<evidence type="ECO:0000256" key="1">
    <source>
        <dbReference type="ARBA" id="ARBA00022722"/>
    </source>
</evidence>
<dbReference type="InterPro" id="IPR013520">
    <property type="entry name" value="Ribonucl_H"/>
</dbReference>
<evidence type="ECO:0000256" key="3">
    <source>
        <dbReference type="ARBA" id="ARBA00022839"/>
    </source>
</evidence>
<gene>
    <name evidence="5" type="ORF">QWJ08_05760</name>
</gene>
<feature type="domain" description="Exonuclease" evidence="4">
    <location>
        <begin position="48"/>
        <end position="229"/>
    </location>
</feature>
<accession>A0ABT7XYP8</accession>